<gene>
    <name evidence="2" type="ORF">PATL70BA_0746</name>
</gene>
<dbReference type="RefSeq" id="WP_125136095.1">
    <property type="nucleotide sequence ID" value="NZ_LR130778.1"/>
</dbReference>
<name>A0A3P7NTU9_9FIRM</name>
<dbReference type="AlphaFoldDB" id="A0A3P7NTU9"/>
<accession>A0A3P7NTU9</accession>
<dbReference type="InterPro" id="IPR002575">
    <property type="entry name" value="Aminoglycoside_PTrfase"/>
</dbReference>
<organism evidence="2 3">
    <name type="scientific">Petrocella atlantisensis</name>
    <dbReference type="NCBI Taxonomy" id="2173034"/>
    <lineage>
        <taxon>Bacteria</taxon>
        <taxon>Bacillati</taxon>
        <taxon>Bacillota</taxon>
        <taxon>Clostridia</taxon>
        <taxon>Lachnospirales</taxon>
        <taxon>Vallitaleaceae</taxon>
        <taxon>Petrocella</taxon>
    </lineage>
</organism>
<dbReference type="KEGG" id="cbar:PATL70BA_0746"/>
<dbReference type="Proteomes" id="UP000279029">
    <property type="component" value="Chromosome"/>
</dbReference>
<sequence length="264" mass="31045">MKRQLMGYGATSDVYEWHDHTVLKLFKPHIEDQMIDYEGLIHEIVYAKGLSMPRLIEEIEVEGRRGYIFERINGKTILFHLTKKIWKAYFYGKCLARTQLNIHEKTAPLLPDVKEHLRRSINKVVDLPVDLVEAVMNTINELPDGEAICHMDFHPRNVFYYEKKATVIDWVTAAKGHPAADVARTFILLKYEALHKEEPRVFMWMFYFARKILIWSYLKAYFKVAGMDFDMIKPWLLPMAIARMSEKVGQDERAALYQDFVVLD</sequence>
<dbReference type="OrthoDB" id="9802385at2"/>
<evidence type="ECO:0000313" key="2">
    <source>
        <dbReference type="EMBL" id="VDN46614.1"/>
    </source>
</evidence>
<reference evidence="2 3" key="1">
    <citation type="submission" date="2018-09" db="EMBL/GenBank/DDBJ databases">
        <authorList>
            <person name="Postec A."/>
        </authorList>
    </citation>
    <scope>NUCLEOTIDE SEQUENCE [LARGE SCALE GENOMIC DNA]</scope>
    <source>
        <strain evidence="2">70B-A</strain>
    </source>
</reference>
<dbReference type="InterPro" id="IPR011009">
    <property type="entry name" value="Kinase-like_dom_sf"/>
</dbReference>
<evidence type="ECO:0000313" key="3">
    <source>
        <dbReference type="Proteomes" id="UP000279029"/>
    </source>
</evidence>
<dbReference type="Gene3D" id="3.90.1200.10">
    <property type="match status" value="1"/>
</dbReference>
<keyword evidence="3" id="KW-1185">Reference proteome</keyword>
<evidence type="ECO:0000259" key="1">
    <source>
        <dbReference type="Pfam" id="PF01636"/>
    </source>
</evidence>
<protein>
    <recommendedName>
        <fullName evidence="1">Aminoglycoside phosphotransferase domain-containing protein</fullName>
    </recommendedName>
</protein>
<proteinExistence type="predicted"/>
<dbReference type="EMBL" id="LR130778">
    <property type="protein sequence ID" value="VDN46614.1"/>
    <property type="molecule type" value="Genomic_DNA"/>
</dbReference>
<feature type="domain" description="Aminoglycoside phosphotransferase" evidence="1">
    <location>
        <begin position="9"/>
        <end position="186"/>
    </location>
</feature>
<dbReference type="Pfam" id="PF01636">
    <property type="entry name" value="APH"/>
    <property type="match status" value="1"/>
</dbReference>
<dbReference type="SUPFAM" id="SSF56112">
    <property type="entry name" value="Protein kinase-like (PK-like)"/>
    <property type="match status" value="1"/>
</dbReference>